<name>A0A5S9MP69_MYCVN</name>
<dbReference type="OrthoDB" id="4641411at2"/>
<dbReference type="Proteomes" id="UP000430146">
    <property type="component" value="Unassembled WGS sequence"/>
</dbReference>
<evidence type="ECO:0008006" key="3">
    <source>
        <dbReference type="Google" id="ProtNLM"/>
    </source>
</evidence>
<evidence type="ECO:0000313" key="1">
    <source>
        <dbReference type="EMBL" id="CAA0078269.1"/>
    </source>
</evidence>
<dbReference type="EMBL" id="CACSIP010000001">
    <property type="protein sequence ID" value="CAA0078269.1"/>
    <property type="molecule type" value="Genomic_DNA"/>
</dbReference>
<sequence length="350" mass="38273">MGIVSDEQIVAIRTHTGVPVYQFRGDRIVQMEWTREQREVSTCDLVLPPVTGVDDLPTPWLHWVDVWNGDGDERYWSGPIVDVTLDHRAMTVAASDAATWAGGTRCPITKRWEAADPAQIAGELWDGMIEVQGLQTRPVVRFDPRGGRFDFASSNKDGQVEMLDQTIRRLVEVGQLHWTVVAGRPILGPAPFDSVAELGEHHFVGENAFRLHRSGGQMFNDVMVRGADAVVTKRVEAGGLNRQTIKDIESMFGVSNLDRAAHQLVRYTGAVRDSITMPNGAVLAPDAPVTIGELIPSARFVVEAFGLLAVMELDQVSVTYSQGVSQVAVKLEAVNDDLPELLSAGLGVDQ</sequence>
<dbReference type="AlphaFoldDB" id="A0A5S9MP69"/>
<accession>A0A5S9MP69</accession>
<organism evidence="1 2">
    <name type="scientific">Mycolicibacterium vanbaalenii</name>
    <name type="common">Mycobacterium vanbaalenii</name>
    <dbReference type="NCBI Taxonomy" id="110539"/>
    <lineage>
        <taxon>Bacteria</taxon>
        <taxon>Bacillati</taxon>
        <taxon>Actinomycetota</taxon>
        <taxon>Actinomycetes</taxon>
        <taxon>Mycobacteriales</taxon>
        <taxon>Mycobacteriaceae</taxon>
        <taxon>Mycolicibacterium</taxon>
    </lineage>
</organism>
<gene>
    <name evidence="1" type="ORF">AELLOGFF_00003</name>
</gene>
<proteinExistence type="predicted"/>
<evidence type="ECO:0000313" key="2">
    <source>
        <dbReference type="Proteomes" id="UP000430146"/>
    </source>
</evidence>
<keyword evidence="2" id="KW-1185">Reference proteome</keyword>
<reference evidence="1 2" key="1">
    <citation type="submission" date="2019-11" db="EMBL/GenBank/DDBJ databases">
        <authorList>
            <person name="Holert J."/>
        </authorList>
    </citation>
    <scope>NUCLEOTIDE SEQUENCE [LARGE SCALE GENOMIC DNA]</scope>
    <source>
        <strain evidence="1">BC8_1</strain>
    </source>
</reference>
<protein>
    <recommendedName>
        <fullName evidence="3">Minor tail protein</fullName>
    </recommendedName>
</protein>
<dbReference type="RefSeq" id="WP_159228382.1">
    <property type="nucleotide sequence ID" value="NZ_CACSIP010000001.1"/>
</dbReference>